<dbReference type="AlphaFoldDB" id="A0A1V3U0G7"/>
<evidence type="ECO:0000256" key="2">
    <source>
        <dbReference type="SAM" id="Phobius"/>
    </source>
</evidence>
<dbReference type="InterPro" id="IPR019734">
    <property type="entry name" value="TPR_rpt"/>
</dbReference>
<dbReference type="GO" id="GO:0006355">
    <property type="term" value="P:regulation of DNA-templated transcription"/>
    <property type="evidence" value="ECO:0007669"/>
    <property type="project" value="InterPro"/>
</dbReference>
<evidence type="ECO:0008006" key="5">
    <source>
        <dbReference type="Google" id="ProtNLM"/>
    </source>
</evidence>
<dbReference type="SUPFAM" id="SSF46894">
    <property type="entry name" value="C-terminal effector domain of the bipartite response regulators"/>
    <property type="match status" value="1"/>
</dbReference>
<evidence type="ECO:0000313" key="3">
    <source>
        <dbReference type="EMBL" id="OOH96001.1"/>
    </source>
</evidence>
<accession>A0A1V3U0G7</accession>
<dbReference type="RefSeq" id="WP_069214644.1">
    <property type="nucleotide sequence ID" value="NZ_CP016378.1"/>
</dbReference>
<dbReference type="OrthoDB" id="1274361at2"/>
<keyword evidence="2" id="KW-0812">Transmembrane</keyword>
<name>A0A1V3U0G7_ELIME</name>
<dbReference type="GO" id="GO:0003677">
    <property type="term" value="F:DNA binding"/>
    <property type="evidence" value="ECO:0007669"/>
    <property type="project" value="InterPro"/>
</dbReference>
<proteinExistence type="predicted"/>
<sequence>MTKTVFFTFFFLYMFTYAQKEKEIDSLYNTVKNYKNLYAENKTEEVLRTCTEVYYKSKEMNYVKGQINALVQMAEIYSNLGNTKMALEKTNEGLSLINENKSYALEWSTLLLTKGRVLSKLGYFDKAMSNFRQSLEIADKIPENKSDNKHHNKIMVYFFIPFSYERDRKAVMNRKDKEFYIQKAYKEAQLISNNYPKKEYLITKSLQGLISAYTDWGELDKADQYLAQANRINKNNTSDWPLTYNMLSGAIEKKRKNYHNAIEYYTHALHLSKSNKQIYDQEHIYALLAECYNEVEDYKNVSYYLYKNKKLRDSLELAEKNATNDVLKNEIKNKSNSEKSFFSSEKFPYTIIVILLLIITAYISVRSINSKRNKQQLLEYSDTAQDQLFINKNNTDSEQLAHIMELAQNNDPTFYFKFEEIFPSFTQNLLNVNSKLTRSDLIHCAMIKLNFDAKKIATIKKASIGAVESKKYRIKKKLNITPEESIYNWMINK</sequence>
<gene>
    <name evidence="3" type="ORF">BMF97_06475</name>
</gene>
<dbReference type="SUPFAM" id="SSF48452">
    <property type="entry name" value="TPR-like"/>
    <property type="match status" value="1"/>
</dbReference>
<keyword evidence="2" id="KW-1133">Transmembrane helix</keyword>
<dbReference type="EMBL" id="MPOG01000008">
    <property type="protein sequence ID" value="OOH96001.1"/>
    <property type="molecule type" value="Genomic_DNA"/>
</dbReference>
<dbReference type="STRING" id="238.BBD35_15635"/>
<comment type="caution">
    <text evidence="3">The sequence shown here is derived from an EMBL/GenBank/DDBJ whole genome shotgun (WGS) entry which is preliminary data.</text>
</comment>
<dbReference type="InterPro" id="IPR011990">
    <property type="entry name" value="TPR-like_helical_dom_sf"/>
</dbReference>
<evidence type="ECO:0000313" key="4">
    <source>
        <dbReference type="Proteomes" id="UP000188947"/>
    </source>
</evidence>
<organism evidence="3 4">
    <name type="scientific">Elizabethkingia meningoseptica</name>
    <name type="common">Chryseobacterium meningosepticum</name>
    <dbReference type="NCBI Taxonomy" id="238"/>
    <lineage>
        <taxon>Bacteria</taxon>
        <taxon>Pseudomonadati</taxon>
        <taxon>Bacteroidota</taxon>
        <taxon>Flavobacteriia</taxon>
        <taxon>Flavobacteriales</taxon>
        <taxon>Weeksellaceae</taxon>
        <taxon>Elizabethkingia</taxon>
    </lineage>
</organism>
<feature type="transmembrane region" description="Helical" evidence="2">
    <location>
        <begin position="347"/>
        <end position="365"/>
    </location>
</feature>
<feature type="repeat" description="TPR" evidence="1">
    <location>
        <begin position="108"/>
        <end position="141"/>
    </location>
</feature>
<protein>
    <recommendedName>
        <fullName evidence="5">HTH luxR-type domain-containing protein</fullName>
    </recommendedName>
</protein>
<dbReference type="InterPro" id="IPR016032">
    <property type="entry name" value="Sig_transdc_resp-reg_C-effctor"/>
</dbReference>
<dbReference type="eggNOG" id="COG2197">
    <property type="taxonomic scope" value="Bacteria"/>
</dbReference>
<evidence type="ECO:0000256" key="1">
    <source>
        <dbReference type="PROSITE-ProRule" id="PRU00339"/>
    </source>
</evidence>
<keyword evidence="4" id="KW-1185">Reference proteome</keyword>
<dbReference type="SMART" id="SM00028">
    <property type="entry name" value="TPR"/>
    <property type="match status" value="4"/>
</dbReference>
<dbReference type="PROSITE" id="PS50005">
    <property type="entry name" value="TPR"/>
    <property type="match status" value="1"/>
</dbReference>
<dbReference type="Proteomes" id="UP000188947">
    <property type="component" value="Unassembled WGS sequence"/>
</dbReference>
<dbReference type="Pfam" id="PF13181">
    <property type="entry name" value="TPR_8"/>
    <property type="match status" value="1"/>
</dbReference>
<dbReference type="Gene3D" id="1.25.40.10">
    <property type="entry name" value="Tetratricopeptide repeat domain"/>
    <property type="match status" value="2"/>
</dbReference>
<reference evidence="3 4" key="1">
    <citation type="submission" date="2016-11" db="EMBL/GenBank/DDBJ databases">
        <title>Genome sequence and comparative genomic analysis of clinical strain Elizabethkingia meningoseptica 61421 PRCM.</title>
        <authorList>
            <person name="Wang M."/>
            <person name="Hu S."/>
            <person name="Cao L."/>
            <person name="Jiang T."/>
            <person name="Zhou Y."/>
            <person name="Ming D."/>
        </authorList>
    </citation>
    <scope>NUCLEOTIDE SEQUENCE [LARGE SCALE GENOMIC DNA]</scope>
    <source>
        <strain evidence="3 4">61421 PRCM</strain>
    </source>
</reference>
<keyword evidence="2" id="KW-0472">Membrane</keyword>
<keyword evidence="1" id="KW-0802">TPR repeat</keyword>